<keyword evidence="3" id="KW-1185">Reference proteome</keyword>
<evidence type="ECO:0000313" key="2">
    <source>
        <dbReference type="EMBL" id="QWV00108.1"/>
    </source>
</evidence>
<evidence type="ECO:0000256" key="1">
    <source>
        <dbReference type="SAM" id="Phobius"/>
    </source>
</evidence>
<keyword evidence="1" id="KW-1133">Transmembrane helix</keyword>
<keyword evidence="1" id="KW-0472">Membrane</keyword>
<organism evidence="2 3">
    <name type="scientific">Francisella salimarina</name>
    <dbReference type="NCBI Taxonomy" id="2599927"/>
    <lineage>
        <taxon>Bacteria</taxon>
        <taxon>Pseudomonadati</taxon>
        <taxon>Pseudomonadota</taxon>
        <taxon>Gammaproteobacteria</taxon>
        <taxon>Thiotrichales</taxon>
        <taxon>Francisellaceae</taxon>
        <taxon>Francisella</taxon>
    </lineage>
</organism>
<dbReference type="EMBL" id="CP076680">
    <property type="protein sequence ID" value="QWV00108.1"/>
    <property type="molecule type" value="Genomic_DNA"/>
</dbReference>
<protein>
    <submittedName>
        <fullName evidence="2">Uncharacterized protein</fullName>
    </submittedName>
</protein>
<name>A0AAJ4TLU9_9GAMM</name>
<evidence type="ECO:0000313" key="3">
    <source>
        <dbReference type="Proteomes" id="UP000683421"/>
    </source>
</evidence>
<dbReference type="Proteomes" id="UP000683421">
    <property type="component" value="Chromosome"/>
</dbReference>
<dbReference type="RefSeq" id="WP_146421281.1">
    <property type="nucleotide sequence ID" value="NZ_CP076680.1"/>
</dbReference>
<feature type="transmembrane region" description="Helical" evidence="1">
    <location>
        <begin position="43"/>
        <end position="60"/>
    </location>
</feature>
<dbReference type="AlphaFoldDB" id="A0AAJ4TLU9"/>
<gene>
    <name evidence="2" type="ORF">KQR59_04295</name>
</gene>
<keyword evidence="1" id="KW-0812">Transmembrane</keyword>
<feature type="transmembrane region" description="Helical" evidence="1">
    <location>
        <begin position="81"/>
        <end position="100"/>
    </location>
</feature>
<sequence>MKIIIHKLSALMATFCITLFFSATVVSEVLGNYENIAIVKKLILFPGLFILIPFIVATGISGSIMTKSKKGIVTKKKKRMILITFNGIFILIPSAIVLNYLASRMFFNQTFYIIQIIELLAGLINIILMILNIKDGIKIYRLKNNK</sequence>
<accession>A0AAJ4TLU9</accession>
<proteinExistence type="predicted"/>
<dbReference type="KEGG" id="fsr:KQR59_04295"/>
<feature type="transmembrane region" description="Helical" evidence="1">
    <location>
        <begin position="112"/>
        <end position="133"/>
    </location>
</feature>
<reference evidence="2 3" key="1">
    <citation type="submission" date="2021-06" db="EMBL/GenBank/DDBJ databases">
        <title>Ulceroglandular infection and bacteremia caused by Francisella salimarina in an immunocompromised patient, France.</title>
        <authorList>
            <person name="Hennebique A."/>
            <person name="Caspar Y."/>
            <person name="Maurin M."/>
            <person name="Boisset S."/>
            <person name="Pelloux I."/>
            <person name="Gallego-Hernanz M.P."/>
            <person name="Burucoa C."/>
            <person name="Cazenave-Roblot F."/>
            <person name="Plouzeau C."/>
            <person name="Rammaert B."/>
        </authorList>
    </citation>
    <scope>NUCLEOTIDE SEQUENCE [LARGE SCALE GENOMIC DNA]</scope>
    <source>
        <strain evidence="2 3">CHUGA-F75</strain>
    </source>
</reference>